<dbReference type="GO" id="GO:0006313">
    <property type="term" value="P:DNA transposition"/>
    <property type="evidence" value="ECO:0007669"/>
    <property type="project" value="InterPro"/>
</dbReference>
<dbReference type="EMBL" id="MIMV01000011">
    <property type="protein sequence ID" value="OTA93137.1"/>
    <property type="molecule type" value="Genomic_DNA"/>
</dbReference>
<dbReference type="GO" id="GO:0043565">
    <property type="term" value="F:sequence-specific DNA binding"/>
    <property type="evidence" value="ECO:0007669"/>
    <property type="project" value="InterPro"/>
</dbReference>
<dbReference type="Pfam" id="PF01527">
    <property type="entry name" value="HTH_Tnp_1"/>
    <property type="match status" value="1"/>
</dbReference>
<organism evidence="4 5">
    <name type="scientific">Limosilactobacillus reuteri</name>
    <name type="common">Lactobacillus reuteri</name>
    <dbReference type="NCBI Taxonomy" id="1598"/>
    <lineage>
        <taxon>Bacteria</taxon>
        <taxon>Bacillati</taxon>
        <taxon>Bacillota</taxon>
        <taxon>Bacilli</taxon>
        <taxon>Lactobacillales</taxon>
        <taxon>Lactobacillaceae</taxon>
        <taxon>Limosilactobacillus</taxon>
    </lineage>
</organism>
<dbReference type="Proteomes" id="UP000194219">
    <property type="component" value="Unassembled WGS sequence"/>
</dbReference>
<proteinExistence type="inferred from homology"/>
<dbReference type="InterPro" id="IPR055247">
    <property type="entry name" value="InsJ-like_HTH"/>
</dbReference>
<dbReference type="SUPFAM" id="SSF48295">
    <property type="entry name" value="TrpR-like"/>
    <property type="match status" value="3"/>
</dbReference>
<dbReference type="InterPro" id="IPR010921">
    <property type="entry name" value="Trp_repressor/repl_initiator"/>
</dbReference>
<name>A0A143PZ32_LIMRT</name>
<evidence type="ECO:0000256" key="1">
    <source>
        <dbReference type="ARBA" id="ARBA00038232"/>
    </source>
</evidence>
<sequence length="237" mass="28298">MGRRSKFSLQQKLIIINEAKTTSTRKVAKKFSVDAHTIRRWQRIFQYQGIDGLKSVHHNRKYSVEFKRQMVVEFERSMNSLEDFALKHGLNSGWQLSKWIIQYNESKLKAYTPRKRDSIMPGRKTTFEERLSIIEELIKHDINYNWAVDKYHVSYQQVYGWYQKYCKSGNDPQSLRDRRGKAKPKEAWTEVDRLKAENRLLKAQLLRKEMEDAYSKKVMEIRNREANDSSNNKLSKN</sequence>
<dbReference type="EMBL" id="JABAFN010000106">
    <property type="protein sequence ID" value="NME23259.1"/>
    <property type="molecule type" value="Genomic_DNA"/>
</dbReference>
<evidence type="ECO:0000313" key="3">
    <source>
        <dbReference type="EMBL" id="NME23259.1"/>
    </source>
</evidence>
<dbReference type="OrthoDB" id="9797531at2"/>
<evidence type="ECO:0000313" key="4">
    <source>
        <dbReference type="EMBL" id="OTA93137.1"/>
    </source>
</evidence>
<comment type="similarity">
    <text evidence="1">Belongs to the IS150/IS1296 orfA family.</text>
</comment>
<accession>A0A143PZ32</accession>
<dbReference type="PANTHER" id="PTHR33795">
    <property type="entry name" value="INSERTION ELEMENT IS150 PROTEIN INSJ"/>
    <property type="match status" value="1"/>
</dbReference>
<evidence type="ECO:0000313" key="5">
    <source>
        <dbReference type="Proteomes" id="UP000194219"/>
    </source>
</evidence>
<dbReference type="GO" id="GO:0004803">
    <property type="term" value="F:transposase activity"/>
    <property type="evidence" value="ECO:0007669"/>
    <property type="project" value="InterPro"/>
</dbReference>
<dbReference type="RefSeq" id="WP_016497187.1">
    <property type="nucleotide sequence ID" value="NZ_CM122995.1"/>
</dbReference>
<evidence type="ECO:0000259" key="2">
    <source>
        <dbReference type="Pfam" id="PF13518"/>
    </source>
</evidence>
<dbReference type="Proteomes" id="UP000587270">
    <property type="component" value="Unassembled WGS sequence"/>
</dbReference>
<reference evidence="3 6" key="2">
    <citation type="submission" date="2020-04" db="EMBL/GenBank/DDBJ databases">
        <authorList>
            <person name="Hitch T.C.A."/>
            <person name="Wylensek D."/>
            <person name="Clavel T."/>
        </authorList>
    </citation>
    <scope>NUCLEOTIDE SEQUENCE [LARGE SCALE GENOMIC DNA]</scope>
    <source>
        <strain evidence="3 6">WCA-386-APC-4I</strain>
    </source>
</reference>
<dbReference type="AlphaFoldDB" id="A0A143PZ32"/>
<dbReference type="InterPro" id="IPR036388">
    <property type="entry name" value="WH-like_DNA-bd_sf"/>
</dbReference>
<protein>
    <submittedName>
        <fullName evidence="3">Helix-turn-helix domain-containing protein</fullName>
    </submittedName>
    <submittedName>
        <fullName evidence="4">Transposase</fullName>
    </submittedName>
</protein>
<dbReference type="PANTHER" id="PTHR33795:SF1">
    <property type="entry name" value="INSERTION ELEMENT IS150 PROTEIN INSJ"/>
    <property type="match status" value="1"/>
</dbReference>
<gene>
    <name evidence="4" type="ORF">BHL83_02710</name>
    <name evidence="3" type="ORF">HF865_11535</name>
</gene>
<dbReference type="InterPro" id="IPR002514">
    <property type="entry name" value="Transposase_8"/>
</dbReference>
<feature type="domain" description="Insertion element IS150 protein InsJ-like helix-turn-helix" evidence="2">
    <location>
        <begin position="129"/>
        <end position="182"/>
    </location>
</feature>
<reference evidence="4 5" key="1">
    <citation type="submission" date="2016-09" db="EMBL/GenBank/DDBJ databases">
        <title>Lactobacillus reuteri KLR3006, genome sequencing and assembly.</title>
        <authorList>
            <person name="Lee J.-Y."/>
            <person name="Kim E.B."/>
            <person name="Choi Y.-J."/>
        </authorList>
    </citation>
    <scope>NUCLEOTIDE SEQUENCE [LARGE SCALE GENOMIC DNA]</scope>
    <source>
        <strain evidence="4 5">KLR3006</strain>
    </source>
</reference>
<dbReference type="Gene3D" id="1.10.10.10">
    <property type="entry name" value="Winged helix-like DNA-binding domain superfamily/Winged helix DNA-binding domain"/>
    <property type="match status" value="2"/>
</dbReference>
<dbReference type="InterPro" id="IPR052057">
    <property type="entry name" value="IS150/IS1296_orfA-like"/>
</dbReference>
<comment type="caution">
    <text evidence="4">The sequence shown here is derived from an EMBL/GenBank/DDBJ whole genome shotgun (WGS) entry which is preliminary data.</text>
</comment>
<dbReference type="Pfam" id="PF13518">
    <property type="entry name" value="HTH_28"/>
    <property type="match status" value="1"/>
</dbReference>
<evidence type="ECO:0000313" key="6">
    <source>
        <dbReference type="Proteomes" id="UP000587270"/>
    </source>
</evidence>